<dbReference type="AlphaFoldDB" id="A0A9Q3KC08"/>
<name>A0A9Q3KC08_9BASI</name>
<keyword evidence="3" id="KW-1185">Reference proteome</keyword>
<dbReference type="GO" id="GO:0071013">
    <property type="term" value="C:catalytic step 2 spliceosome"/>
    <property type="evidence" value="ECO:0007669"/>
    <property type="project" value="TreeGrafter"/>
</dbReference>
<dbReference type="GO" id="GO:0003724">
    <property type="term" value="F:RNA helicase activity"/>
    <property type="evidence" value="ECO:0007669"/>
    <property type="project" value="UniProtKB-EC"/>
</dbReference>
<reference evidence="2" key="1">
    <citation type="submission" date="2021-03" db="EMBL/GenBank/DDBJ databases">
        <title>Draft genome sequence of rust myrtle Austropuccinia psidii MF-1, a brazilian biotype.</title>
        <authorList>
            <person name="Quecine M.C."/>
            <person name="Pachon D.M.R."/>
            <person name="Bonatelli M.L."/>
            <person name="Correr F.H."/>
            <person name="Franceschini L.M."/>
            <person name="Leite T.F."/>
            <person name="Margarido G.R.A."/>
            <person name="Almeida C.A."/>
            <person name="Ferrarezi J.A."/>
            <person name="Labate C.A."/>
        </authorList>
    </citation>
    <scope>NUCLEOTIDE SEQUENCE</scope>
    <source>
        <strain evidence="2">MF-1</strain>
    </source>
</reference>
<dbReference type="Proteomes" id="UP000765509">
    <property type="component" value="Unassembled WGS sequence"/>
</dbReference>
<dbReference type="InterPro" id="IPR027417">
    <property type="entry name" value="P-loop_NTPase"/>
</dbReference>
<proteinExistence type="predicted"/>
<protein>
    <submittedName>
        <fullName evidence="2">Uncharacterized protein</fullName>
    </submittedName>
</protein>
<gene>
    <name evidence="2" type="ORF">O181_117091</name>
</gene>
<dbReference type="PANTHER" id="PTHR18934">
    <property type="entry name" value="ATP-DEPENDENT RNA HELICASE"/>
    <property type="match status" value="1"/>
</dbReference>
<accession>A0A9Q3KC08</accession>
<organism evidence="2 3">
    <name type="scientific">Austropuccinia psidii MF-1</name>
    <dbReference type="NCBI Taxonomy" id="1389203"/>
    <lineage>
        <taxon>Eukaryota</taxon>
        <taxon>Fungi</taxon>
        <taxon>Dikarya</taxon>
        <taxon>Basidiomycota</taxon>
        <taxon>Pucciniomycotina</taxon>
        <taxon>Pucciniomycetes</taxon>
        <taxon>Pucciniales</taxon>
        <taxon>Sphaerophragmiaceae</taxon>
        <taxon>Austropuccinia</taxon>
    </lineage>
</organism>
<evidence type="ECO:0000313" key="2">
    <source>
        <dbReference type="EMBL" id="MBW0577376.1"/>
    </source>
</evidence>
<sequence length="137" mass="15109">MGQTDAGECRAKSIAEDLKSLSVDNWRDKLFLAVAENRGLIVVGETRSQRTNQCPQYLNEGGKIGHTHPQRVAATFVAVRAGDNMGVAVLGDAVGYAIPFEDCPSPKIVINYMTDRMFLRDIMTEHDRAGYATMIFD</sequence>
<evidence type="ECO:0000256" key="1">
    <source>
        <dbReference type="ARBA" id="ARBA00047984"/>
    </source>
</evidence>
<dbReference type="Gene3D" id="3.40.50.300">
    <property type="entry name" value="P-loop containing nucleotide triphosphate hydrolases"/>
    <property type="match status" value="1"/>
</dbReference>
<comment type="caution">
    <text evidence="2">The sequence shown here is derived from an EMBL/GenBank/DDBJ whole genome shotgun (WGS) entry which is preliminary data.</text>
</comment>
<dbReference type="GO" id="GO:0003723">
    <property type="term" value="F:RNA binding"/>
    <property type="evidence" value="ECO:0007669"/>
    <property type="project" value="TreeGrafter"/>
</dbReference>
<dbReference type="OrthoDB" id="10253254at2759"/>
<dbReference type="SUPFAM" id="SSF52540">
    <property type="entry name" value="P-loop containing nucleoside triphosphate hydrolases"/>
    <property type="match status" value="1"/>
</dbReference>
<dbReference type="EMBL" id="AVOT02100474">
    <property type="protein sequence ID" value="MBW0577376.1"/>
    <property type="molecule type" value="Genomic_DNA"/>
</dbReference>
<comment type="catalytic activity">
    <reaction evidence="1">
        <text>ATP + H2O = ADP + phosphate + H(+)</text>
        <dbReference type="Rhea" id="RHEA:13065"/>
        <dbReference type="ChEBI" id="CHEBI:15377"/>
        <dbReference type="ChEBI" id="CHEBI:15378"/>
        <dbReference type="ChEBI" id="CHEBI:30616"/>
        <dbReference type="ChEBI" id="CHEBI:43474"/>
        <dbReference type="ChEBI" id="CHEBI:456216"/>
        <dbReference type="EC" id="3.6.4.13"/>
    </reaction>
</comment>
<evidence type="ECO:0000313" key="3">
    <source>
        <dbReference type="Proteomes" id="UP000765509"/>
    </source>
</evidence>
<dbReference type="PANTHER" id="PTHR18934:SF83">
    <property type="entry name" value="PRE-MRNA-SPLICING FACTOR ATP-DEPENDENT RNA HELICASE DHX16"/>
    <property type="match status" value="1"/>
</dbReference>